<comment type="caution">
    <text evidence="1">The sequence shown here is derived from an EMBL/GenBank/DDBJ whole genome shotgun (WGS) entry which is preliminary data.</text>
</comment>
<dbReference type="Proteomes" id="UP001359559">
    <property type="component" value="Unassembled WGS sequence"/>
</dbReference>
<name>A0AAN9EUD6_CLITE</name>
<sequence length="67" mass="7526">MGNTYEALLVLFYHAPIKCLVGGTSKPDSSFVLVSLSFCQIPCSSIYPTQHLPRKFPETHNNYKTFS</sequence>
<proteinExistence type="predicted"/>
<dbReference type="EMBL" id="JAYKXN010000008">
    <property type="protein sequence ID" value="KAK7263496.1"/>
    <property type="molecule type" value="Genomic_DNA"/>
</dbReference>
<evidence type="ECO:0000313" key="2">
    <source>
        <dbReference type="Proteomes" id="UP001359559"/>
    </source>
</evidence>
<accession>A0AAN9EUD6</accession>
<gene>
    <name evidence="1" type="ORF">RJT34_31087</name>
</gene>
<dbReference type="AlphaFoldDB" id="A0AAN9EUD6"/>
<protein>
    <submittedName>
        <fullName evidence="1">Uncharacterized protein</fullName>
    </submittedName>
</protein>
<evidence type="ECO:0000313" key="1">
    <source>
        <dbReference type="EMBL" id="KAK7263496.1"/>
    </source>
</evidence>
<organism evidence="1 2">
    <name type="scientific">Clitoria ternatea</name>
    <name type="common">Butterfly pea</name>
    <dbReference type="NCBI Taxonomy" id="43366"/>
    <lineage>
        <taxon>Eukaryota</taxon>
        <taxon>Viridiplantae</taxon>
        <taxon>Streptophyta</taxon>
        <taxon>Embryophyta</taxon>
        <taxon>Tracheophyta</taxon>
        <taxon>Spermatophyta</taxon>
        <taxon>Magnoliopsida</taxon>
        <taxon>eudicotyledons</taxon>
        <taxon>Gunneridae</taxon>
        <taxon>Pentapetalae</taxon>
        <taxon>rosids</taxon>
        <taxon>fabids</taxon>
        <taxon>Fabales</taxon>
        <taxon>Fabaceae</taxon>
        <taxon>Papilionoideae</taxon>
        <taxon>50 kb inversion clade</taxon>
        <taxon>NPAAA clade</taxon>
        <taxon>indigoferoid/millettioid clade</taxon>
        <taxon>Phaseoleae</taxon>
        <taxon>Clitoria</taxon>
    </lineage>
</organism>
<reference evidence="1 2" key="1">
    <citation type="submission" date="2024-01" db="EMBL/GenBank/DDBJ databases">
        <title>The genomes of 5 underutilized Papilionoideae crops provide insights into root nodulation and disease resistance.</title>
        <authorList>
            <person name="Yuan L."/>
        </authorList>
    </citation>
    <scope>NUCLEOTIDE SEQUENCE [LARGE SCALE GENOMIC DNA]</scope>
    <source>
        <strain evidence="1">LY-2023</strain>
        <tissue evidence="1">Leaf</tissue>
    </source>
</reference>
<keyword evidence="2" id="KW-1185">Reference proteome</keyword>